<evidence type="ECO:0000256" key="1">
    <source>
        <dbReference type="ARBA" id="ARBA00004442"/>
    </source>
</evidence>
<reference evidence="8 9" key="1">
    <citation type="submission" date="2018-07" db="EMBL/GenBank/DDBJ databases">
        <title>Genome analysis of Runella aurantiaca.</title>
        <authorList>
            <person name="Yang X."/>
        </authorList>
    </citation>
    <scope>NUCLEOTIDE SEQUENCE [LARGE SCALE GENOMIC DNA]</scope>
    <source>
        <strain evidence="8 9">YX9</strain>
    </source>
</reference>
<keyword evidence="2 4" id="KW-0472">Membrane</keyword>
<dbReference type="InterPro" id="IPR050330">
    <property type="entry name" value="Bact_OuterMem_StrucFunc"/>
</dbReference>
<evidence type="ECO:0000313" key="8">
    <source>
        <dbReference type="EMBL" id="RDB07519.1"/>
    </source>
</evidence>
<feature type="domain" description="OmpA-like" evidence="7">
    <location>
        <begin position="123"/>
        <end position="240"/>
    </location>
</feature>
<keyword evidence="9" id="KW-1185">Reference proteome</keyword>
<dbReference type="Pfam" id="PF00691">
    <property type="entry name" value="OmpA"/>
    <property type="match status" value="1"/>
</dbReference>
<dbReference type="GO" id="GO:0009279">
    <property type="term" value="C:cell outer membrane"/>
    <property type="evidence" value="ECO:0007669"/>
    <property type="project" value="UniProtKB-SubCell"/>
</dbReference>
<keyword evidence="3" id="KW-0998">Cell outer membrane</keyword>
<feature type="signal peptide" evidence="6">
    <location>
        <begin position="1"/>
        <end position="21"/>
    </location>
</feature>
<dbReference type="InterPro" id="IPR036737">
    <property type="entry name" value="OmpA-like_sf"/>
</dbReference>
<proteinExistence type="predicted"/>
<gene>
    <name evidence="8" type="ORF">DVG78_00165</name>
</gene>
<evidence type="ECO:0000256" key="4">
    <source>
        <dbReference type="PROSITE-ProRule" id="PRU00473"/>
    </source>
</evidence>
<dbReference type="PROSITE" id="PS51123">
    <property type="entry name" value="OMPA_2"/>
    <property type="match status" value="1"/>
</dbReference>
<dbReference type="PANTHER" id="PTHR30329">
    <property type="entry name" value="STATOR ELEMENT OF FLAGELLAR MOTOR COMPLEX"/>
    <property type="match status" value="1"/>
</dbReference>
<dbReference type="InterPro" id="IPR006665">
    <property type="entry name" value="OmpA-like"/>
</dbReference>
<feature type="chain" id="PRO_5017009925" evidence="6">
    <location>
        <begin position="22"/>
        <end position="525"/>
    </location>
</feature>
<protein>
    <submittedName>
        <fullName evidence="8">OmpA family protein</fullName>
    </submittedName>
</protein>
<name>A0A369ICL7_9BACT</name>
<dbReference type="PRINTS" id="PR01021">
    <property type="entry name" value="OMPADOMAIN"/>
</dbReference>
<evidence type="ECO:0000256" key="2">
    <source>
        <dbReference type="ARBA" id="ARBA00023136"/>
    </source>
</evidence>
<evidence type="ECO:0000256" key="5">
    <source>
        <dbReference type="SAM" id="MobiDB-lite"/>
    </source>
</evidence>
<accession>A0A369ICL7</accession>
<dbReference type="PANTHER" id="PTHR30329:SF21">
    <property type="entry name" value="LIPOPROTEIN YIAD-RELATED"/>
    <property type="match status" value="1"/>
</dbReference>
<dbReference type="Gene3D" id="3.30.1330.60">
    <property type="entry name" value="OmpA-like domain"/>
    <property type="match status" value="1"/>
</dbReference>
<evidence type="ECO:0000313" key="9">
    <source>
        <dbReference type="Proteomes" id="UP000253141"/>
    </source>
</evidence>
<dbReference type="SUPFAM" id="SSF103088">
    <property type="entry name" value="OmpA-like"/>
    <property type="match status" value="1"/>
</dbReference>
<dbReference type="CDD" id="cd07185">
    <property type="entry name" value="OmpA_C-like"/>
    <property type="match status" value="1"/>
</dbReference>
<comment type="caution">
    <text evidence="8">The sequence shown here is derived from an EMBL/GenBank/DDBJ whole genome shotgun (WGS) entry which is preliminary data.</text>
</comment>
<dbReference type="Proteomes" id="UP000253141">
    <property type="component" value="Unassembled WGS sequence"/>
</dbReference>
<sequence>MKVTFLIVLLLMTWVSPFASFTQTTKAKNDVIVKIDNVQISCRIIGIGVDEVVYRNVNGNTNIGRIGKKLVSQVIYANGTVVNISQTTATADNLPIAQKPELTPVPKSELDEIIADVENNVSVTNRKVRLSNILFDIGSNKIQSGSFSYLDSIAFFLVKIPTITVEISGFSDNTGNASANLQLSESRSKAVRDYLTRVISIAPTRIKAVGYGQTGPIATNNTEAGRALNRRVELKFVGLSNDVYTLQFINGQRTKATFIVSSADNKTLSYKENANSPLVGIPSSQIEFIEYPDGTRRRVGSTVLISPVVENNTLSENNSKKDPPSLPSSTINEKNDQKDLPSPTNKNSFQLNFLPAQMLGEKSYTALYGGYGHTIGLGGSAQFDYWLAKWFSVGAEGGYLTWRTQVNVVENRGEQPYRNYSTQTDQTFLLAHIGVRLGKHFYLMPQGGINLLTIKVKDDVATNVFKSYQVSYGGAIGYLLDLSPKVNLNAGLFYRNSMSTKTVDAPNGFDAIQYVGFRLGLQFSR</sequence>
<dbReference type="AlphaFoldDB" id="A0A369ICL7"/>
<keyword evidence="6" id="KW-0732">Signal</keyword>
<dbReference type="InterPro" id="IPR006664">
    <property type="entry name" value="OMP_bac"/>
</dbReference>
<organism evidence="8 9">
    <name type="scientific">Runella aurantiaca</name>
    <dbReference type="NCBI Taxonomy" id="2282308"/>
    <lineage>
        <taxon>Bacteria</taxon>
        <taxon>Pseudomonadati</taxon>
        <taxon>Bacteroidota</taxon>
        <taxon>Cytophagia</taxon>
        <taxon>Cytophagales</taxon>
        <taxon>Spirosomataceae</taxon>
        <taxon>Runella</taxon>
    </lineage>
</organism>
<evidence type="ECO:0000256" key="6">
    <source>
        <dbReference type="SAM" id="SignalP"/>
    </source>
</evidence>
<dbReference type="EMBL" id="QPIW01000001">
    <property type="protein sequence ID" value="RDB07519.1"/>
    <property type="molecule type" value="Genomic_DNA"/>
</dbReference>
<comment type="subcellular location">
    <subcellularLocation>
        <location evidence="1">Cell outer membrane</location>
    </subcellularLocation>
</comment>
<evidence type="ECO:0000259" key="7">
    <source>
        <dbReference type="PROSITE" id="PS51123"/>
    </source>
</evidence>
<evidence type="ECO:0000256" key="3">
    <source>
        <dbReference type="ARBA" id="ARBA00023237"/>
    </source>
</evidence>
<feature type="region of interest" description="Disordered" evidence="5">
    <location>
        <begin position="313"/>
        <end position="346"/>
    </location>
</feature>